<keyword evidence="3" id="KW-0249">Electron transport</keyword>
<keyword evidence="2" id="KW-0813">Transport</keyword>
<dbReference type="SUPFAM" id="SSF52833">
    <property type="entry name" value="Thioredoxin-like"/>
    <property type="match status" value="1"/>
</dbReference>
<evidence type="ECO:0000313" key="9">
    <source>
        <dbReference type="EMBL" id="TMP46296.1"/>
    </source>
</evidence>
<accession>A0A5S3XX86</accession>
<dbReference type="PANTHER" id="PTHR45663">
    <property type="entry name" value="GEO12009P1"/>
    <property type="match status" value="1"/>
</dbReference>
<dbReference type="OrthoDB" id="9790390at2"/>
<evidence type="ECO:0000313" key="10">
    <source>
        <dbReference type="EMBL" id="TMP63072.1"/>
    </source>
</evidence>
<dbReference type="AlphaFoldDB" id="A0A5S3XX86"/>
<dbReference type="EMBL" id="PNCL01000001">
    <property type="protein sequence ID" value="TMP63072.1"/>
    <property type="molecule type" value="Genomic_DNA"/>
</dbReference>
<evidence type="ECO:0000313" key="12">
    <source>
        <dbReference type="Proteomes" id="UP000307706"/>
    </source>
</evidence>
<proteinExistence type="inferred from homology"/>
<feature type="disulfide bond" description="Redox-active" evidence="7">
    <location>
        <begin position="34"/>
        <end position="37"/>
    </location>
</feature>
<dbReference type="InterPro" id="IPR013766">
    <property type="entry name" value="Thioredoxin_domain"/>
</dbReference>
<evidence type="ECO:0000256" key="5">
    <source>
        <dbReference type="ARBA" id="ARBA00023284"/>
    </source>
</evidence>
<evidence type="ECO:0000256" key="3">
    <source>
        <dbReference type="ARBA" id="ARBA00022982"/>
    </source>
</evidence>
<dbReference type="InterPro" id="IPR036249">
    <property type="entry name" value="Thioredoxin-like_sf"/>
</dbReference>
<dbReference type="Pfam" id="PF00085">
    <property type="entry name" value="Thioredoxin"/>
    <property type="match status" value="1"/>
</dbReference>
<dbReference type="PIRSF" id="PIRSF000077">
    <property type="entry name" value="Thioredoxin"/>
    <property type="match status" value="1"/>
</dbReference>
<protein>
    <recommendedName>
        <fullName evidence="6">Thioredoxin</fullName>
    </recommendedName>
</protein>
<dbReference type="PROSITE" id="PS51352">
    <property type="entry name" value="THIOREDOXIN_2"/>
    <property type="match status" value="1"/>
</dbReference>
<evidence type="ECO:0000313" key="11">
    <source>
        <dbReference type="Proteomes" id="UP000305730"/>
    </source>
</evidence>
<reference evidence="10" key="3">
    <citation type="submission" date="2019-09" db="EMBL/GenBank/DDBJ databases">
        <title>Co-occurence of chitin degradation, pigmentation and bioactivity in marine Pseudoalteromonas.</title>
        <authorList>
            <person name="Sonnenschein E.C."/>
            <person name="Bech P.K."/>
        </authorList>
    </citation>
    <scope>NUCLEOTIDE SEQUENCE</scope>
    <source>
        <strain evidence="10">S2231</strain>
        <strain evidence="9 11">S2233</strain>
    </source>
</reference>
<sequence length="109" mass="12351">MRLVMNRVIYVTDDNFNEQVRSGIVLVSFFARWCGPCKAMAPTLDVLAKEYTGRVTILKVDIDKCPNTMNANGVERIPTMQLYSNGELFSSATGRWSKEQVIQFIEQAL</sequence>
<dbReference type="GO" id="GO:0015035">
    <property type="term" value="F:protein-disulfide reductase activity"/>
    <property type="evidence" value="ECO:0007669"/>
    <property type="project" value="InterPro"/>
</dbReference>
<comment type="similarity">
    <text evidence="1 6">Belongs to the thioredoxin family.</text>
</comment>
<dbReference type="PRINTS" id="PR00421">
    <property type="entry name" value="THIOREDOXIN"/>
</dbReference>
<reference evidence="12" key="2">
    <citation type="submission" date="2019-06" db="EMBL/GenBank/DDBJ databases">
        <title>Co-occurence of chitin degradation, pigmentation and bioactivity in marine Pseudoalteromonas.</title>
        <authorList>
            <person name="Sonnenschein E.C."/>
            <person name="Bech P.K."/>
        </authorList>
    </citation>
    <scope>NUCLEOTIDE SEQUENCE [LARGE SCALE GENOMIC DNA]</scope>
    <source>
        <strain evidence="12">S2231</strain>
    </source>
</reference>
<keyword evidence="11" id="KW-1185">Reference proteome</keyword>
<keyword evidence="5 7" id="KW-0676">Redox-active center</keyword>
<dbReference type="PROSITE" id="PS00194">
    <property type="entry name" value="THIOREDOXIN_1"/>
    <property type="match status" value="1"/>
</dbReference>
<dbReference type="Proteomes" id="UP000307706">
    <property type="component" value="Unassembled WGS sequence"/>
</dbReference>
<name>A0A5S3XX86_9GAMM</name>
<dbReference type="InterPro" id="IPR017937">
    <property type="entry name" value="Thioredoxin_CS"/>
</dbReference>
<comment type="caution">
    <text evidence="10">The sequence shown here is derived from an EMBL/GenBank/DDBJ whole genome shotgun (WGS) entry which is preliminary data.</text>
</comment>
<dbReference type="EMBL" id="PNCK01000009">
    <property type="protein sequence ID" value="TMP46296.1"/>
    <property type="molecule type" value="Genomic_DNA"/>
</dbReference>
<gene>
    <name evidence="10" type="primary">trxA</name>
    <name evidence="10" type="ORF">CWB96_00245</name>
    <name evidence="9" type="ORF">CWB97_02240</name>
</gene>
<organism evidence="10 12">
    <name type="scientific">Pseudoalteromonas citrea</name>
    <dbReference type="NCBI Taxonomy" id="43655"/>
    <lineage>
        <taxon>Bacteria</taxon>
        <taxon>Pseudomonadati</taxon>
        <taxon>Pseudomonadota</taxon>
        <taxon>Gammaproteobacteria</taxon>
        <taxon>Alteromonadales</taxon>
        <taxon>Pseudoalteromonadaceae</taxon>
        <taxon>Pseudoalteromonas</taxon>
    </lineage>
</organism>
<evidence type="ECO:0000256" key="7">
    <source>
        <dbReference type="PIRSR" id="PIRSR000077-4"/>
    </source>
</evidence>
<dbReference type="CDD" id="cd02947">
    <property type="entry name" value="TRX_family"/>
    <property type="match status" value="1"/>
</dbReference>
<dbReference type="Proteomes" id="UP000305730">
    <property type="component" value="Unassembled WGS sequence"/>
</dbReference>
<evidence type="ECO:0000256" key="1">
    <source>
        <dbReference type="ARBA" id="ARBA00008987"/>
    </source>
</evidence>
<keyword evidence="4 7" id="KW-1015">Disulfide bond</keyword>
<dbReference type="InterPro" id="IPR005746">
    <property type="entry name" value="Thioredoxin"/>
</dbReference>
<evidence type="ECO:0000256" key="4">
    <source>
        <dbReference type="ARBA" id="ARBA00023157"/>
    </source>
</evidence>
<evidence type="ECO:0000256" key="2">
    <source>
        <dbReference type="ARBA" id="ARBA00022448"/>
    </source>
</evidence>
<dbReference type="GO" id="GO:0005737">
    <property type="term" value="C:cytoplasm"/>
    <property type="evidence" value="ECO:0007669"/>
    <property type="project" value="TreeGrafter"/>
</dbReference>
<evidence type="ECO:0000259" key="8">
    <source>
        <dbReference type="PROSITE" id="PS51352"/>
    </source>
</evidence>
<dbReference type="PANTHER" id="PTHR45663:SF11">
    <property type="entry name" value="GEO12009P1"/>
    <property type="match status" value="1"/>
</dbReference>
<evidence type="ECO:0000256" key="6">
    <source>
        <dbReference type="PIRNR" id="PIRNR000077"/>
    </source>
</evidence>
<feature type="domain" description="Thioredoxin" evidence="8">
    <location>
        <begin position="1"/>
        <end position="109"/>
    </location>
</feature>
<reference evidence="10 12" key="1">
    <citation type="submission" date="2017-12" db="EMBL/GenBank/DDBJ databases">
        <authorList>
            <person name="Paulsen S."/>
            <person name="Gram L.K."/>
        </authorList>
    </citation>
    <scope>NUCLEOTIDE SEQUENCE [LARGE SCALE GENOMIC DNA]</scope>
    <source>
        <strain evidence="10 12">S2231</strain>
        <strain evidence="9">S2233</strain>
    </source>
</reference>
<dbReference type="Gene3D" id="3.40.30.10">
    <property type="entry name" value="Glutaredoxin"/>
    <property type="match status" value="1"/>
</dbReference>